<name>A0ABW3E6R1_9ACTN</name>
<evidence type="ECO:0008006" key="4">
    <source>
        <dbReference type="Google" id="ProtNLM"/>
    </source>
</evidence>
<proteinExistence type="predicted"/>
<dbReference type="PROSITE" id="PS51318">
    <property type="entry name" value="TAT"/>
    <property type="match status" value="1"/>
</dbReference>
<sequence>MKYGKEPGKRHLLKTAAFALSLTAALAAPFPAAVAEEEVGCGAVLTSDVTLTRDLDCAGDGLTIGADGVTVDLA</sequence>
<feature type="signal peptide" evidence="1">
    <location>
        <begin position="1"/>
        <end position="27"/>
    </location>
</feature>
<organism evidence="2 3">
    <name type="scientific">Streptosporangium algeriense</name>
    <dbReference type="NCBI Taxonomy" id="1682748"/>
    <lineage>
        <taxon>Bacteria</taxon>
        <taxon>Bacillati</taxon>
        <taxon>Actinomycetota</taxon>
        <taxon>Actinomycetes</taxon>
        <taxon>Streptosporangiales</taxon>
        <taxon>Streptosporangiaceae</taxon>
        <taxon>Streptosporangium</taxon>
    </lineage>
</organism>
<reference evidence="3" key="1">
    <citation type="journal article" date="2019" name="Int. J. Syst. Evol. Microbiol.">
        <title>The Global Catalogue of Microorganisms (GCM) 10K type strain sequencing project: providing services to taxonomists for standard genome sequencing and annotation.</title>
        <authorList>
            <consortium name="The Broad Institute Genomics Platform"/>
            <consortium name="The Broad Institute Genome Sequencing Center for Infectious Disease"/>
            <person name="Wu L."/>
            <person name="Ma J."/>
        </authorList>
    </citation>
    <scope>NUCLEOTIDE SEQUENCE [LARGE SCALE GENOMIC DNA]</scope>
    <source>
        <strain evidence="3">CCUG 62974</strain>
    </source>
</reference>
<keyword evidence="1" id="KW-0732">Signal</keyword>
<evidence type="ECO:0000313" key="3">
    <source>
        <dbReference type="Proteomes" id="UP001597024"/>
    </source>
</evidence>
<comment type="caution">
    <text evidence="2">The sequence shown here is derived from an EMBL/GenBank/DDBJ whole genome shotgun (WGS) entry which is preliminary data.</text>
</comment>
<feature type="chain" id="PRO_5045968418" description="Secreted protein" evidence="1">
    <location>
        <begin position="28"/>
        <end position="74"/>
    </location>
</feature>
<protein>
    <recommendedName>
        <fullName evidence="4">Secreted protein</fullName>
    </recommendedName>
</protein>
<keyword evidence="3" id="KW-1185">Reference proteome</keyword>
<dbReference type="InterPro" id="IPR006311">
    <property type="entry name" value="TAT_signal"/>
</dbReference>
<dbReference type="EMBL" id="JBHTHX010002853">
    <property type="protein sequence ID" value="MFD0891016.1"/>
    <property type="molecule type" value="Genomic_DNA"/>
</dbReference>
<accession>A0ABW3E6R1</accession>
<feature type="non-terminal residue" evidence="2">
    <location>
        <position position="74"/>
    </location>
</feature>
<dbReference type="Proteomes" id="UP001597024">
    <property type="component" value="Unassembled WGS sequence"/>
</dbReference>
<gene>
    <name evidence="2" type="ORF">ACFQ08_41260</name>
</gene>
<evidence type="ECO:0000313" key="2">
    <source>
        <dbReference type="EMBL" id="MFD0891016.1"/>
    </source>
</evidence>
<evidence type="ECO:0000256" key="1">
    <source>
        <dbReference type="SAM" id="SignalP"/>
    </source>
</evidence>